<reference evidence="2 3" key="1">
    <citation type="journal article" date="2013" name="PLoS Genet.">
        <title>Comparative genome structure, secondary metabolite, and effector coding capacity across Cochliobolus pathogens.</title>
        <authorList>
            <person name="Condon B.J."/>
            <person name="Leng Y."/>
            <person name="Wu D."/>
            <person name="Bushley K.E."/>
            <person name="Ohm R.A."/>
            <person name="Otillar R."/>
            <person name="Martin J."/>
            <person name="Schackwitz W."/>
            <person name="Grimwood J."/>
            <person name="MohdZainudin N."/>
            <person name="Xue C."/>
            <person name="Wang R."/>
            <person name="Manning V.A."/>
            <person name="Dhillon B."/>
            <person name="Tu Z.J."/>
            <person name="Steffenson B.J."/>
            <person name="Salamov A."/>
            <person name="Sun H."/>
            <person name="Lowry S."/>
            <person name="LaButti K."/>
            <person name="Han J."/>
            <person name="Copeland A."/>
            <person name="Lindquist E."/>
            <person name="Barry K."/>
            <person name="Schmutz J."/>
            <person name="Baker S.E."/>
            <person name="Ciuffetti L.M."/>
            <person name="Grigoriev I.V."/>
            <person name="Zhong S."/>
            <person name="Turgeon B.G."/>
        </authorList>
    </citation>
    <scope>NUCLEOTIDE SEQUENCE [LARGE SCALE GENOMIC DNA]</scope>
    <source>
        <strain evidence="2 3">26-R-13</strain>
    </source>
</reference>
<dbReference type="RefSeq" id="XP_007714195.1">
    <property type="nucleotide sequence ID" value="XM_007716005.1"/>
</dbReference>
<dbReference type="AlphaFoldDB" id="W6XVP7"/>
<dbReference type="KEGG" id="bze:COCCADRAFT_101095"/>
<evidence type="ECO:0000313" key="3">
    <source>
        <dbReference type="Proteomes" id="UP000053841"/>
    </source>
</evidence>
<evidence type="ECO:0000256" key="1">
    <source>
        <dbReference type="SAM" id="MobiDB-lite"/>
    </source>
</evidence>
<dbReference type="HOGENOM" id="CLU_1626745_0_0_1"/>
<keyword evidence="3" id="KW-1185">Reference proteome</keyword>
<proteinExistence type="predicted"/>
<feature type="region of interest" description="Disordered" evidence="1">
    <location>
        <begin position="48"/>
        <end position="71"/>
    </location>
</feature>
<gene>
    <name evidence="2" type="ORF">COCCADRAFT_101095</name>
</gene>
<sequence>MPRASKEKDSGFLPLGHGTVLPRRVSAVIVQFKRIAPRGAAGGLLATSPGSNVAHGRPEARHVSASIKGRRNRRSRSDSFVALSCFRCGQVCAVNGPLFSRQTLGIQCYRGSGRDEVDLCQRWGFLGPRLMHSQLGQSPTSAIDAVGVGLPTQSKHDGALWHA</sequence>
<accession>W6XVP7</accession>
<evidence type="ECO:0000313" key="2">
    <source>
        <dbReference type="EMBL" id="EUC31517.1"/>
    </source>
</evidence>
<dbReference type="GeneID" id="19142301"/>
<protein>
    <submittedName>
        <fullName evidence="2">Uncharacterized protein</fullName>
    </submittedName>
</protein>
<organism evidence="2 3">
    <name type="scientific">Cochliobolus carbonum (strain 26-R-13)</name>
    <name type="common">Maize leaf spot fungus</name>
    <name type="synonym">Bipolaris zeicola</name>
    <dbReference type="NCBI Taxonomy" id="930089"/>
    <lineage>
        <taxon>Eukaryota</taxon>
        <taxon>Fungi</taxon>
        <taxon>Dikarya</taxon>
        <taxon>Ascomycota</taxon>
        <taxon>Pezizomycotina</taxon>
        <taxon>Dothideomycetes</taxon>
        <taxon>Pleosporomycetidae</taxon>
        <taxon>Pleosporales</taxon>
        <taxon>Pleosporineae</taxon>
        <taxon>Pleosporaceae</taxon>
        <taxon>Bipolaris</taxon>
    </lineage>
</organism>
<name>W6XVP7_COCC2</name>
<dbReference type="EMBL" id="KI964660">
    <property type="protein sequence ID" value="EUC31517.1"/>
    <property type="molecule type" value="Genomic_DNA"/>
</dbReference>
<dbReference type="Proteomes" id="UP000053841">
    <property type="component" value="Unassembled WGS sequence"/>
</dbReference>